<comment type="caution">
    <text evidence="3">The sequence shown here is derived from an EMBL/GenBank/DDBJ whole genome shotgun (WGS) entry which is preliminary data.</text>
</comment>
<gene>
    <name evidence="3" type="ORF">J2S15_000573</name>
</gene>
<evidence type="ECO:0000313" key="4">
    <source>
        <dbReference type="Proteomes" id="UP001230220"/>
    </source>
</evidence>
<keyword evidence="1" id="KW-1133">Transmembrane helix</keyword>
<dbReference type="InterPro" id="IPR026816">
    <property type="entry name" value="Flavodoxin_dom"/>
</dbReference>
<dbReference type="InterPro" id="IPR029039">
    <property type="entry name" value="Flavoprotein-like_sf"/>
</dbReference>
<keyword evidence="1" id="KW-0472">Membrane</keyword>
<accession>A0ABU0DYY2</accession>
<feature type="transmembrane region" description="Helical" evidence="1">
    <location>
        <begin position="12"/>
        <end position="32"/>
    </location>
</feature>
<organism evidence="3 4">
    <name type="scientific">Breznakia pachnodae</name>
    <dbReference type="NCBI Taxonomy" id="265178"/>
    <lineage>
        <taxon>Bacteria</taxon>
        <taxon>Bacillati</taxon>
        <taxon>Bacillota</taxon>
        <taxon>Erysipelotrichia</taxon>
        <taxon>Erysipelotrichales</taxon>
        <taxon>Erysipelotrichaceae</taxon>
        <taxon>Breznakia</taxon>
    </lineage>
</organism>
<name>A0ABU0DYY2_9FIRM</name>
<keyword evidence="1" id="KW-0812">Transmembrane</keyword>
<dbReference type="SUPFAM" id="SSF52218">
    <property type="entry name" value="Flavoproteins"/>
    <property type="match status" value="1"/>
</dbReference>
<reference evidence="3 4" key="1">
    <citation type="submission" date="2023-07" db="EMBL/GenBank/DDBJ databases">
        <title>Genomic Encyclopedia of Type Strains, Phase IV (KMG-IV): sequencing the most valuable type-strain genomes for metagenomic binning, comparative biology and taxonomic classification.</title>
        <authorList>
            <person name="Goeker M."/>
        </authorList>
    </citation>
    <scope>NUCLEOTIDE SEQUENCE [LARGE SCALE GENOMIC DNA]</scope>
    <source>
        <strain evidence="3 4">DSM 16784</strain>
    </source>
</reference>
<proteinExistence type="predicted"/>
<evidence type="ECO:0000313" key="3">
    <source>
        <dbReference type="EMBL" id="MDQ0359842.1"/>
    </source>
</evidence>
<feature type="domain" description="Flavodoxin" evidence="2">
    <location>
        <begin position="51"/>
        <end position="147"/>
    </location>
</feature>
<dbReference type="Gene3D" id="3.40.50.360">
    <property type="match status" value="1"/>
</dbReference>
<protein>
    <submittedName>
        <fullName evidence="3">Flavodoxin</fullName>
    </submittedName>
</protein>
<dbReference type="EMBL" id="JAUSUR010000001">
    <property type="protein sequence ID" value="MDQ0359842.1"/>
    <property type="molecule type" value="Genomic_DNA"/>
</dbReference>
<keyword evidence="4" id="KW-1185">Reference proteome</keyword>
<sequence>MKRKKLKIGLGILAVAIAVAGIWLYSTVSVIYNELLSDEVILKGGDKQALIIYQPSKHDTAKNLSMALGEELQDQGYTVTINFPSEDLTYDIDDYDIIAYGSPVYASNVSPVLEDYITSLNMKDKKVIVYAVGMLTDETVELDNMISWISKDNAISAIKISKGEEDIASKFVVDTLNSWKKGNIDLTIHKR</sequence>
<dbReference type="Pfam" id="PF12724">
    <property type="entry name" value="Flavodoxin_5"/>
    <property type="match status" value="1"/>
</dbReference>
<evidence type="ECO:0000256" key="1">
    <source>
        <dbReference type="SAM" id="Phobius"/>
    </source>
</evidence>
<evidence type="ECO:0000259" key="2">
    <source>
        <dbReference type="Pfam" id="PF12724"/>
    </source>
</evidence>
<dbReference type="RefSeq" id="WP_307405295.1">
    <property type="nucleotide sequence ID" value="NZ_JAUSUR010000001.1"/>
</dbReference>
<dbReference type="Proteomes" id="UP001230220">
    <property type="component" value="Unassembled WGS sequence"/>
</dbReference>